<proteinExistence type="predicted"/>
<dbReference type="Gene3D" id="3.30.700.10">
    <property type="entry name" value="Glycoprotein, Type 4 Pilin"/>
    <property type="match status" value="1"/>
</dbReference>
<accession>A0A1W1EK22</accession>
<dbReference type="InterPro" id="IPR012902">
    <property type="entry name" value="N_methyl_site"/>
</dbReference>
<evidence type="ECO:0000313" key="2">
    <source>
        <dbReference type="EMBL" id="SHO81214.1"/>
    </source>
</evidence>
<dbReference type="AlphaFoldDB" id="A0A1W1EK22"/>
<dbReference type="SUPFAM" id="SSF54523">
    <property type="entry name" value="Pili subunits"/>
    <property type="match status" value="1"/>
</dbReference>
<protein>
    <submittedName>
        <fullName evidence="2">Putative periplasmic ATP /GTP-binding protein</fullName>
    </submittedName>
</protein>
<keyword evidence="1" id="KW-1133">Transmembrane helix</keyword>
<dbReference type="EMBL" id="FRYL01000031">
    <property type="protein sequence ID" value="SHO81214.1"/>
    <property type="molecule type" value="Genomic_DNA"/>
</dbReference>
<reference evidence="2" key="1">
    <citation type="submission" date="2016-10" db="EMBL/GenBank/DDBJ databases">
        <authorList>
            <person name="de Groot N.N."/>
        </authorList>
    </citation>
    <scope>NUCLEOTIDE SEQUENCE</scope>
</reference>
<name>A0A1W1EK22_9ZZZZ</name>
<keyword evidence="1" id="KW-0812">Transmembrane</keyword>
<feature type="transmembrane region" description="Helical" evidence="1">
    <location>
        <begin position="6"/>
        <end position="27"/>
    </location>
</feature>
<sequence length="219" mass="25118">MSYKVAFSMIELIMVIVVIGILSSMVIPRFKRDIRQNAIDSIRSDILYTKQLALLDDKHNIDDVRWQRTYWKWRYTLCSDSDKVFYSVSSDMNEKGNVNRSESAIDASNGKYLYQSNYFCREGATPHKDDSPRVIISEEFGIKSIINGGDCRGDVQSIAFDNFGRPHRGVESYASPNYEFMLKKNCSFTFTFFDEDIKPFTIVIEAITGRIFIGGDEGN</sequence>
<dbReference type="NCBIfam" id="TIGR02532">
    <property type="entry name" value="IV_pilin_GFxxxE"/>
    <property type="match status" value="1"/>
</dbReference>
<gene>
    <name evidence="2" type="ORF">MNB_SV-15-1598</name>
</gene>
<evidence type="ECO:0000256" key="1">
    <source>
        <dbReference type="SAM" id="Phobius"/>
    </source>
</evidence>
<dbReference type="InterPro" id="IPR045584">
    <property type="entry name" value="Pilin-like"/>
</dbReference>
<keyword evidence="1" id="KW-0472">Membrane</keyword>
<organism evidence="2">
    <name type="scientific">hydrothermal vent metagenome</name>
    <dbReference type="NCBI Taxonomy" id="652676"/>
    <lineage>
        <taxon>unclassified sequences</taxon>
        <taxon>metagenomes</taxon>
        <taxon>ecological metagenomes</taxon>
    </lineage>
</organism>